<accession>A0AA96RH09</accession>
<evidence type="ECO:0000313" key="4">
    <source>
        <dbReference type="Proteomes" id="UP001304650"/>
    </source>
</evidence>
<dbReference type="SUPFAM" id="SSF48208">
    <property type="entry name" value="Six-hairpin glycosidases"/>
    <property type="match status" value="1"/>
</dbReference>
<dbReference type="Gene3D" id="2.60.40.1180">
    <property type="entry name" value="Golgi alpha-mannosidase II"/>
    <property type="match status" value="1"/>
</dbReference>
<feature type="domain" description="Glycosyl hydrolase family 95 catalytic" evidence="2">
    <location>
        <begin position="372"/>
        <end position="509"/>
    </location>
</feature>
<evidence type="ECO:0000259" key="1">
    <source>
        <dbReference type="Pfam" id="PF18961"/>
    </source>
</evidence>
<dbReference type="Proteomes" id="UP001304650">
    <property type="component" value="Chromosome"/>
</dbReference>
<keyword evidence="4" id="KW-1185">Reference proteome</keyword>
<dbReference type="GO" id="GO:0005975">
    <property type="term" value="P:carbohydrate metabolic process"/>
    <property type="evidence" value="ECO:0007669"/>
    <property type="project" value="InterPro"/>
</dbReference>
<gene>
    <name evidence="3" type="ORF">MJB10_16845</name>
</gene>
<dbReference type="InterPro" id="IPR013780">
    <property type="entry name" value="Glyco_hydro_b"/>
</dbReference>
<dbReference type="EMBL" id="CP130319">
    <property type="protein sequence ID" value="WNR42783.1"/>
    <property type="molecule type" value="Genomic_DNA"/>
</dbReference>
<dbReference type="InterPro" id="IPR008928">
    <property type="entry name" value="6-hairpin_glycosidase_sf"/>
</dbReference>
<reference evidence="3" key="1">
    <citation type="submission" date="2022-02" db="EMBL/GenBank/DDBJ databases">
        <title>Paenibacillus sp. MBLB1832 Whole Genome Shotgun Sequencing.</title>
        <authorList>
            <person name="Hwang C.Y."/>
            <person name="Cho E.-S."/>
            <person name="Seo M.-J."/>
        </authorList>
    </citation>
    <scope>NUCLEOTIDE SEQUENCE</scope>
    <source>
        <strain evidence="3">MBLB1832</strain>
    </source>
</reference>
<dbReference type="AlphaFoldDB" id="A0AA96RH09"/>
<proteinExistence type="predicted"/>
<dbReference type="PANTHER" id="PTHR31084:SF0">
    <property type="entry name" value="ALPHA-L-FUCOSIDASE 2"/>
    <property type="match status" value="1"/>
</dbReference>
<name>A0AA96RH09_9BACL</name>
<feature type="domain" description="DUF5703" evidence="1">
    <location>
        <begin position="36"/>
        <end position="311"/>
    </location>
</feature>
<sequence length="756" mass="85455">MLKHKIITTSKKIVSSLDSDIQAKLDSYNVAFSAPSTIGSAGSMPIGNGDITLNVWTEVNGDLLFYIGKSDTWSEATRLLKLGRVRVKITPNPFATDHQFSQILKLRQGEILITAGPVGQQVTLRAWVDAYQPVIRVEATGEQPFQIEATTEIWRDTVISMNDSTKHSYYGIASSGLTPNPSESADQVLPRTNEILWYHRNNTSLYYQKTLDAQHLGDLVSTHPDPYVNSTFGAIMKGTNMVSISNTTLRSSSNGTNFVLSVYPYTATTNTVDTWESQLNTIITNIEATDIATARNNHINWWDSFWGRSWVFVTGDADATIVTRGYLLQRFMEAIQGRGKYPIKFNGGTINFDFEDQNADYRLWGPPIWWQNTRLLYWPMLASGDYDMMLPLFNMYKKMLNLQMDVTKHYYNHEGAFFPEVTNFYGLSNIDNFQHNSPIPNPTNEAKNPHIKYYWQGGIELSAMMLEYFEYTKDHAFASNTLIPIAEQVVKFYDQHYPRENGIIKINPAQILETYGTDVANPTPELAGLRAILPKLLALPTTITTQAQRDEWQNCLNALPPIPLGTNANSETIIKPAESYSTANRTNEENGDQYAIFPYKIYGLGKPDLDIAIRSFNEREFQTGATITDCWHYDSILAAYLGLTAKAKEEMIIKFKSYSSLTDFPAFWNKMDWIPDLDNGAVAMNALQTMILQNNNNEIRILPSWPSSWNVDFKLHATGNTTVRGKYENGEITLLQATPADRLVDVIYPVKTARSR</sequence>
<dbReference type="Pfam" id="PF18961">
    <property type="entry name" value="DUF5703_N"/>
    <property type="match status" value="1"/>
</dbReference>
<dbReference type="InterPro" id="IPR012341">
    <property type="entry name" value="6hp_glycosidase-like_sf"/>
</dbReference>
<evidence type="ECO:0000259" key="2">
    <source>
        <dbReference type="Pfam" id="PF22124"/>
    </source>
</evidence>
<dbReference type="InterPro" id="IPR043757">
    <property type="entry name" value="DUF5703_N"/>
</dbReference>
<protein>
    <submittedName>
        <fullName evidence="3">DUF5703 domain-containing protein</fullName>
    </submittedName>
</protein>
<evidence type="ECO:0000313" key="3">
    <source>
        <dbReference type="EMBL" id="WNR42783.1"/>
    </source>
</evidence>
<dbReference type="GO" id="GO:0004560">
    <property type="term" value="F:alpha-L-fucosidase activity"/>
    <property type="evidence" value="ECO:0007669"/>
    <property type="project" value="TreeGrafter"/>
</dbReference>
<dbReference type="PANTHER" id="PTHR31084">
    <property type="entry name" value="ALPHA-L-FUCOSIDASE 2"/>
    <property type="match status" value="1"/>
</dbReference>
<dbReference type="Gene3D" id="1.50.10.10">
    <property type="match status" value="1"/>
</dbReference>
<dbReference type="InterPro" id="IPR054363">
    <property type="entry name" value="GH95_cat"/>
</dbReference>
<dbReference type="KEGG" id="proo:MJB10_16845"/>
<organism evidence="3 4">
    <name type="scientific">Paenibacillus roseopurpureus</name>
    <dbReference type="NCBI Taxonomy" id="2918901"/>
    <lineage>
        <taxon>Bacteria</taxon>
        <taxon>Bacillati</taxon>
        <taxon>Bacillota</taxon>
        <taxon>Bacilli</taxon>
        <taxon>Bacillales</taxon>
        <taxon>Paenibacillaceae</taxon>
        <taxon>Paenibacillus</taxon>
    </lineage>
</organism>
<dbReference type="Pfam" id="PF22124">
    <property type="entry name" value="Glyco_hydro_95_cat"/>
    <property type="match status" value="1"/>
</dbReference>
<dbReference type="RefSeq" id="WP_314796520.1">
    <property type="nucleotide sequence ID" value="NZ_CP130319.1"/>
</dbReference>